<evidence type="ECO:0000259" key="5">
    <source>
        <dbReference type="PROSITE" id="PS51387"/>
    </source>
</evidence>
<dbReference type="Gene3D" id="1.10.45.10">
    <property type="entry name" value="Vanillyl-alcohol Oxidase, Chain A, domain 4"/>
    <property type="match status" value="1"/>
</dbReference>
<sequence>MPCPQPRRLPPGWNANDFERFVESVVPIVGAENLDIISADKELADGDYVSPCKSHDMHAVYERDSFVSCAIVNPRSVPEVQDVMRLCNQLQMPVWPFSIGRNTGYGGAAPRVPGSLGIELGKHLNKVLEVNVDGAYALVEPGVTFAGLYEYLVKTGLSEHLWLDVPDLGGGSIIGNTLERGVGYTPYGDHFMMHCGMEVILPDGTLIRTGMGALPDPSGGNSDLPPHEQKANSAWQLFNYGFGPYNDGIFSQSSLGIVVKMGVWLMPNPGGYQAYMITFPREDDLSEIVDIIRPLRLTDENQCPQQTVIQNVPTIRYLLLDAAVAGNKASYTDKTEPLSDEDLDAIATKLNLGRWNFYGAVYGPEPVRKFFLDTIKAAFLKVPGSKFFLPEDRHEPYSVLKTREKTLRGVPSLDELRWVSWLPNGAHLFFSPITKISGTDAKLQYEVTKRRFAEAGLDFIGTFTIGMREMHLADHIVCIVFNREDPQQRLKARWLIRQLIQDCAERGWGEYRTHLVLMDQIANTYNFNNNAQMKLNETIKNALDSNGILAPGKNGIWPKKYDKREWVLRDDEADMLSSGRNRVMKSHL</sequence>
<dbReference type="PANTHER" id="PTHR11748">
    <property type="entry name" value="D-LACTATE DEHYDROGENASE"/>
    <property type="match status" value="1"/>
</dbReference>
<dbReference type="EMBL" id="MOPA01000007">
    <property type="protein sequence ID" value="KAK1535260.1"/>
    <property type="molecule type" value="Genomic_DNA"/>
</dbReference>
<comment type="caution">
    <text evidence="6">The sequence shown here is derived from an EMBL/GenBank/DDBJ whole genome shotgun (WGS) entry which is preliminary data.</text>
</comment>
<dbReference type="PANTHER" id="PTHR11748:SF114">
    <property type="entry name" value="ARYL-ALCOHOL OXIDASE VANILLYL-ALCOHOL OXIDASE (AFU_ORTHOLOGUE AFUA_3G09500)-RELATED"/>
    <property type="match status" value="1"/>
</dbReference>
<dbReference type="Pfam" id="PF02913">
    <property type="entry name" value="FAD-oxidase_C"/>
    <property type="match status" value="1"/>
</dbReference>
<dbReference type="InterPro" id="IPR036318">
    <property type="entry name" value="FAD-bd_PCMH-like_sf"/>
</dbReference>
<organism evidence="6 7">
    <name type="scientific">Colletotrichum paranaense</name>
    <dbReference type="NCBI Taxonomy" id="1914294"/>
    <lineage>
        <taxon>Eukaryota</taxon>
        <taxon>Fungi</taxon>
        <taxon>Dikarya</taxon>
        <taxon>Ascomycota</taxon>
        <taxon>Pezizomycotina</taxon>
        <taxon>Sordariomycetes</taxon>
        <taxon>Hypocreomycetidae</taxon>
        <taxon>Glomerellales</taxon>
        <taxon>Glomerellaceae</taxon>
        <taxon>Colletotrichum</taxon>
        <taxon>Colletotrichum acutatum species complex</taxon>
    </lineage>
</organism>
<evidence type="ECO:0000256" key="3">
    <source>
        <dbReference type="ARBA" id="ARBA00022827"/>
    </source>
</evidence>
<dbReference type="InterPro" id="IPR006094">
    <property type="entry name" value="Oxid_FAD_bind_N"/>
</dbReference>
<keyword evidence="7" id="KW-1185">Reference proteome</keyword>
<dbReference type="InterPro" id="IPR004113">
    <property type="entry name" value="FAD-bd_oxidored_4_C"/>
</dbReference>
<dbReference type="RefSeq" id="XP_060347199.1">
    <property type="nucleotide sequence ID" value="XM_060493069.1"/>
</dbReference>
<dbReference type="PROSITE" id="PS51387">
    <property type="entry name" value="FAD_PCMH"/>
    <property type="match status" value="1"/>
</dbReference>
<dbReference type="GeneID" id="85376968"/>
<keyword evidence="3" id="KW-0274">FAD</keyword>
<evidence type="ECO:0000256" key="4">
    <source>
        <dbReference type="ARBA" id="ARBA00023002"/>
    </source>
</evidence>
<dbReference type="InterPro" id="IPR016166">
    <property type="entry name" value="FAD-bd_PCMH"/>
</dbReference>
<dbReference type="SUPFAM" id="SSF56176">
    <property type="entry name" value="FAD-binding/transporter-associated domain-like"/>
    <property type="match status" value="1"/>
</dbReference>
<dbReference type="InterPro" id="IPR016171">
    <property type="entry name" value="Vanillyl_alc_oxidase_C-sub2"/>
</dbReference>
<evidence type="ECO:0000313" key="6">
    <source>
        <dbReference type="EMBL" id="KAK1535260.1"/>
    </source>
</evidence>
<keyword evidence="4" id="KW-0560">Oxidoreductase</keyword>
<evidence type="ECO:0000313" key="7">
    <source>
        <dbReference type="Proteomes" id="UP001241169"/>
    </source>
</evidence>
<dbReference type="InterPro" id="IPR016164">
    <property type="entry name" value="FAD-linked_Oxase-like_C"/>
</dbReference>
<gene>
    <name evidence="6" type="ORF">CPAR01_08802</name>
</gene>
<dbReference type="Gene3D" id="3.30.43.10">
    <property type="entry name" value="Uridine Diphospho-n-acetylenolpyruvylglucosamine Reductase, domain 2"/>
    <property type="match status" value="1"/>
</dbReference>
<dbReference type="Proteomes" id="UP001241169">
    <property type="component" value="Unassembled WGS sequence"/>
</dbReference>
<dbReference type="InterPro" id="IPR016169">
    <property type="entry name" value="FAD-bd_PCMH_sub2"/>
</dbReference>
<dbReference type="InterPro" id="IPR016167">
    <property type="entry name" value="FAD-bd_PCMH_sub1"/>
</dbReference>
<protein>
    <submittedName>
        <fullName evidence="6">Vanillyl-alcohol oxidase</fullName>
    </submittedName>
</protein>
<proteinExistence type="predicted"/>
<name>A0ABQ9SF05_9PEZI</name>
<dbReference type="Gene3D" id="3.30.465.10">
    <property type="match status" value="1"/>
</dbReference>
<dbReference type="Pfam" id="PF01565">
    <property type="entry name" value="FAD_binding_4"/>
    <property type="match status" value="1"/>
</dbReference>
<dbReference type="Gene3D" id="3.40.462.10">
    <property type="entry name" value="FAD-linked oxidases, C-terminal domain"/>
    <property type="match status" value="1"/>
</dbReference>
<dbReference type="InterPro" id="IPR016170">
    <property type="entry name" value="Cytok_DH_C_sf"/>
</dbReference>
<dbReference type="SUPFAM" id="SSF55103">
    <property type="entry name" value="FAD-linked oxidases, C-terminal domain"/>
    <property type="match status" value="1"/>
</dbReference>
<accession>A0ABQ9SF05</accession>
<comment type="cofactor">
    <cofactor evidence="1">
        <name>FAD</name>
        <dbReference type="ChEBI" id="CHEBI:57692"/>
    </cofactor>
</comment>
<keyword evidence="2" id="KW-0285">Flavoprotein</keyword>
<reference evidence="6 7" key="1">
    <citation type="submission" date="2016-10" db="EMBL/GenBank/DDBJ databases">
        <title>The genome sequence of Colletotrichum fioriniae PJ7.</title>
        <authorList>
            <person name="Baroncelli R."/>
        </authorList>
    </citation>
    <scope>NUCLEOTIDE SEQUENCE [LARGE SCALE GENOMIC DNA]</scope>
    <source>
        <strain evidence="6 7">IMI 384185</strain>
    </source>
</reference>
<evidence type="ECO:0000256" key="2">
    <source>
        <dbReference type="ARBA" id="ARBA00022630"/>
    </source>
</evidence>
<feature type="domain" description="FAD-binding PCMH-type" evidence="5">
    <location>
        <begin position="63"/>
        <end position="268"/>
    </location>
</feature>
<evidence type="ECO:0000256" key="1">
    <source>
        <dbReference type="ARBA" id="ARBA00001974"/>
    </source>
</evidence>